<evidence type="ECO:0000313" key="4">
    <source>
        <dbReference type="Proteomes" id="UP000664859"/>
    </source>
</evidence>
<keyword evidence="2" id="KW-0472">Membrane</keyword>
<evidence type="ECO:0000313" key="3">
    <source>
        <dbReference type="EMBL" id="KAG5178652.1"/>
    </source>
</evidence>
<dbReference type="PANTHER" id="PTHR24114">
    <property type="entry name" value="LEUCINE RICH REPEAT FAMILY PROTEIN"/>
    <property type="match status" value="1"/>
</dbReference>
<feature type="region of interest" description="Disordered" evidence="1">
    <location>
        <begin position="1593"/>
        <end position="1619"/>
    </location>
</feature>
<dbReference type="PROSITE" id="PS51450">
    <property type="entry name" value="LRR"/>
    <property type="match status" value="1"/>
</dbReference>
<sequence length="1884" mass="196336">MRIKKYKQKAKVYVVHDEDDGADQHGTGAATVAAAALDTSHSVFMPDTASMQPGHRPSDPDTTPDGHAAQSTEAALALLAAAITWSSAEGDDSGGGGGGGGADGAQGGPDEEDGGGGAAAAAAAAGQRQRTAAEGTLWFKVERVVHFLQVLWLARQVPVDSWPPVFTALWGWSSWAATFARTPLPWLLRWAEHRAGYTLPDGLSLWHYRSVVGYTAEAAVPAFAVFVLLHVLSMPDYADPAACRRWERLYLTHWYTRSLLRYLAWGSVAAAIVAALRIYGDLAFPEAVVAGAAVSLAALASVLGGIVVALSFAIHLRLRDAARHDAKYSFGIMVRAVVAAKYSFGIMVRAVVAAKYSFGIMVRAVVAAKYSFGNMVRAVVAGKVDMDVGIVFVKTMVTEVATKNEGQADGGGKVRMCLLVLSIIYLPVSVSVLQALSPMVDWNDTTAIPVRARHNFNIACYYAAFPPQVLPGGAAPVAVMGCASRSGLCNYALSSVLLALYLGGLPALNAYLAHLCLRAFGSGGAALQSFQQARRRLEAIQLRQSLRRGRARVVAALRTARRRCARCGRRADYAAVAPSTPTPAVRKAAAWGDPEGTVEGFVVAAAGGRGQEESRLLKWLRRVHNPDSALVVELRKALEEERHAYQAARADYILALADFECMHTLEITESCAVVDTAGLLRLVDPLDWRRPPSCAVVDTAGLLRLVDPFDWRQPLWRRTMQLEQVCLALLEQACLSLVAAVLGASAQLLGMAAVLGASAAHTARAQPFLHEQEARLDSSLRSLLLWVTLIGAAQAGGMPSWLAAAALVAVTLAAAVVLLRLADLGSLLMAFVHGLRAFVDSGVEDLLFSQVHRHALGLETGHEGVLLLSQWDDLLQDQRWSGFMAWPSPVPGTLLSLQNKVMTVRWAALRGLSIDAMRTSTTLSLLHDAFIRAEVEAARWLMHHHPQLLSSETVTREGPVYLGLLEMASTLLRLADEQATAPPPASDGAVMTEARWKAGQFLRLFLSPPLRAAPIVWDAHQYAAMGARAGAEAAELAQHLAEAFDLNPPRGYSRKSRWAAYAPEQHLAEACDLRPPRGHLHMSRWAAYVPEVQEFLAAALCACHPNVSLVSAGLGDGGLPALRALCHVLAARDIPFIPPSLDRLAYPVVVRMLDLRANRLGTAASVPLAAALHANRTLEAVDLSDNDLDSDSAAAIALAAPHTVFRRLRYRFRIGPEAGPALAQLLRRARALQTLNVGGNSMGERRFWDDARPDSMIVITGAGEALGVALAANRGLTHLGLTGCRLGPEGGIALAAALERPHRTLTRLDLGDNMLLPEGGKAIAMALSKRGCAPALTHLDLSRNKLGSTAALTHLDLSRNKLGSTAGKLLAAALKRERCPLRVLDAAANALGPRAALAIAAALRSNAALTELRLADNAVGPAAAGAFGDALAANKALKLLELARNGLGDAGVAAGEARGLGARLGRGLRSNAVIAALDLSNSGMDAAEPYDDNSTTGAALLWCGGRTRGVQALCSALVDHPSLRRLRLGGLPVRGAALMDVANLLRGSAAAAAAAAASSSAQSMAWSTSASGNIPGASTARFQAGSGTMLSREGVGGAGGGGDGDNTSASVNGKDMGSSGGGDGGVQGLFLDRSAIGGDGAELALMRAVGSAQQLAQLDLSGNAALGAGAAVELAAALLPRGGLTLHTQDPGGCALTQGATLDLGGCALGDAGGAALARALGEGASVTSLSLCACGLGPTAGAALAAALRVLYRGGRAARPCRLTRLDVSGNALGAAAGCALVAALVNDVTVHLDMSAKGLGADAGAAIARLLIHQTAVLRSAAITCAAPLDVSATGPTRRLLHHWTASAQAPLDLSATGLGADAGAAIARLLYHRTAALRHLC</sequence>
<dbReference type="PANTHER" id="PTHR24114:SF2">
    <property type="entry name" value="F-BOX DOMAIN-CONTAINING PROTEIN-RELATED"/>
    <property type="match status" value="1"/>
</dbReference>
<accession>A0A835YNL2</accession>
<feature type="transmembrane region" description="Helical" evidence="2">
    <location>
        <begin position="801"/>
        <end position="821"/>
    </location>
</feature>
<feature type="transmembrane region" description="Helical" evidence="2">
    <location>
        <begin position="259"/>
        <end position="280"/>
    </location>
</feature>
<feature type="region of interest" description="Disordered" evidence="1">
    <location>
        <begin position="45"/>
        <end position="69"/>
    </location>
</feature>
<feature type="transmembrane region" description="Helical" evidence="2">
    <location>
        <begin position="456"/>
        <end position="479"/>
    </location>
</feature>
<gene>
    <name evidence="3" type="ORF">JKP88DRAFT_329345</name>
</gene>
<name>A0A835YNL2_9STRA</name>
<dbReference type="SUPFAM" id="SSF52047">
    <property type="entry name" value="RNI-like"/>
    <property type="match status" value="1"/>
</dbReference>
<feature type="transmembrane region" description="Helical" evidence="2">
    <location>
        <begin position="218"/>
        <end position="238"/>
    </location>
</feature>
<feature type="compositionally biased region" description="Gly residues" evidence="1">
    <location>
        <begin position="1594"/>
        <end position="1604"/>
    </location>
</feature>
<dbReference type="InterPro" id="IPR032675">
    <property type="entry name" value="LRR_dom_sf"/>
</dbReference>
<evidence type="ECO:0000256" key="2">
    <source>
        <dbReference type="SAM" id="Phobius"/>
    </source>
</evidence>
<feature type="transmembrane region" description="Helical" evidence="2">
    <location>
        <begin position="491"/>
        <end position="512"/>
    </location>
</feature>
<reference evidence="3" key="1">
    <citation type="submission" date="2021-02" db="EMBL/GenBank/DDBJ databases">
        <title>First Annotated Genome of the Yellow-green Alga Tribonema minus.</title>
        <authorList>
            <person name="Mahan K.M."/>
        </authorList>
    </citation>
    <scope>NUCLEOTIDE SEQUENCE</scope>
    <source>
        <strain evidence="3">UTEX B ZZ1240</strain>
    </source>
</reference>
<dbReference type="Pfam" id="PF13516">
    <property type="entry name" value="LRR_6"/>
    <property type="match status" value="5"/>
</dbReference>
<dbReference type="InterPro" id="IPR001611">
    <property type="entry name" value="Leu-rich_rpt"/>
</dbReference>
<keyword evidence="2" id="KW-1133">Transmembrane helix</keyword>
<feature type="transmembrane region" description="Helical" evidence="2">
    <location>
        <begin position="292"/>
        <end position="314"/>
    </location>
</feature>
<dbReference type="EMBL" id="JAFCMP010000514">
    <property type="protein sequence ID" value="KAG5178652.1"/>
    <property type="molecule type" value="Genomic_DNA"/>
</dbReference>
<proteinExistence type="predicted"/>
<feature type="compositionally biased region" description="Gly residues" evidence="1">
    <location>
        <begin position="93"/>
        <end position="107"/>
    </location>
</feature>
<feature type="region of interest" description="Disordered" evidence="1">
    <location>
        <begin position="88"/>
        <end position="122"/>
    </location>
</feature>
<dbReference type="OrthoDB" id="192240at2759"/>
<evidence type="ECO:0000256" key="1">
    <source>
        <dbReference type="SAM" id="MobiDB-lite"/>
    </source>
</evidence>
<protein>
    <submittedName>
        <fullName evidence="3">Uncharacterized protein</fullName>
    </submittedName>
</protein>
<keyword evidence="2" id="KW-0812">Transmembrane</keyword>
<feature type="transmembrane region" description="Helical" evidence="2">
    <location>
        <begin position="416"/>
        <end position="436"/>
    </location>
</feature>
<organism evidence="3 4">
    <name type="scientific">Tribonema minus</name>
    <dbReference type="NCBI Taxonomy" id="303371"/>
    <lineage>
        <taxon>Eukaryota</taxon>
        <taxon>Sar</taxon>
        <taxon>Stramenopiles</taxon>
        <taxon>Ochrophyta</taxon>
        <taxon>PX clade</taxon>
        <taxon>Xanthophyceae</taxon>
        <taxon>Tribonematales</taxon>
        <taxon>Tribonemataceae</taxon>
        <taxon>Tribonema</taxon>
    </lineage>
</organism>
<dbReference type="SMART" id="SM00368">
    <property type="entry name" value="LRR_RI"/>
    <property type="match status" value="13"/>
</dbReference>
<dbReference type="Gene3D" id="3.80.10.10">
    <property type="entry name" value="Ribonuclease Inhibitor"/>
    <property type="match status" value="5"/>
</dbReference>
<feature type="transmembrane region" description="Helical" evidence="2">
    <location>
        <begin position="735"/>
        <end position="757"/>
    </location>
</feature>
<keyword evidence="4" id="KW-1185">Reference proteome</keyword>
<dbReference type="Proteomes" id="UP000664859">
    <property type="component" value="Unassembled WGS sequence"/>
</dbReference>
<comment type="caution">
    <text evidence="3">The sequence shown here is derived from an EMBL/GenBank/DDBJ whole genome shotgun (WGS) entry which is preliminary data.</text>
</comment>
<dbReference type="InterPro" id="IPR052394">
    <property type="entry name" value="LRR-containing"/>
</dbReference>